<sequence length="140" mass="16011">MLKSLVLKLAVRSVDRSELLHRLSHSIYETSLARWPISKDRPELAPRLNREQKDPSPIPKPTWATMTQLETSRSTPEVAWPRNRPPTERPPMSKATRTPSYNSQLPIYCQRLIQHGLGTFRYRNAFSTVPSGSPADFLGF</sequence>
<proteinExistence type="predicted"/>
<name>A0A1D1VQT7_RAMVA</name>
<evidence type="ECO:0000313" key="3">
    <source>
        <dbReference type="Proteomes" id="UP000186922"/>
    </source>
</evidence>
<dbReference type="EMBL" id="BDGG01000010">
    <property type="protein sequence ID" value="GAV03947.1"/>
    <property type="molecule type" value="Genomic_DNA"/>
</dbReference>
<comment type="caution">
    <text evidence="2">The sequence shown here is derived from an EMBL/GenBank/DDBJ whole genome shotgun (WGS) entry which is preliminary data.</text>
</comment>
<accession>A0A1D1VQT7</accession>
<evidence type="ECO:0000256" key="1">
    <source>
        <dbReference type="SAM" id="MobiDB-lite"/>
    </source>
</evidence>
<organism evidence="2 3">
    <name type="scientific">Ramazzottius varieornatus</name>
    <name type="common">Water bear</name>
    <name type="synonym">Tardigrade</name>
    <dbReference type="NCBI Taxonomy" id="947166"/>
    <lineage>
        <taxon>Eukaryota</taxon>
        <taxon>Metazoa</taxon>
        <taxon>Ecdysozoa</taxon>
        <taxon>Tardigrada</taxon>
        <taxon>Eutardigrada</taxon>
        <taxon>Parachela</taxon>
        <taxon>Hypsibioidea</taxon>
        <taxon>Ramazzottiidae</taxon>
        <taxon>Ramazzottius</taxon>
    </lineage>
</organism>
<protein>
    <submittedName>
        <fullName evidence="2">Uncharacterized protein</fullName>
    </submittedName>
</protein>
<keyword evidence="3" id="KW-1185">Reference proteome</keyword>
<evidence type="ECO:0000313" key="2">
    <source>
        <dbReference type="EMBL" id="GAV03947.1"/>
    </source>
</evidence>
<reference evidence="2 3" key="1">
    <citation type="journal article" date="2016" name="Nat. Commun.">
        <title>Extremotolerant tardigrade genome and improved radiotolerance of human cultured cells by tardigrade-unique protein.</title>
        <authorList>
            <person name="Hashimoto T."/>
            <person name="Horikawa D.D."/>
            <person name="Saito Y."/>
            <person name="Kuwahara H."/>
            <person name="Kozuka-Hata H."/>
            <person name="Shin-I T."/>
            <person name="Minakuchi Y."/>
            <person name="Ohishi K."/>
            <person name="Motoyama A."/>
            <person name="Aizu T."/>
            <person name="Enomoto A."/>
            <person name="Kondo K."/>
            <person name="Tanaka S."/>
            <person name="Hara Y."/>
            <person name="Koshikawa S."/>
            <person name="Sagara H."/>
            <person name="Miura T."/>
            <person name="Yokobori S."/>
            <person name="Miyagawa K."/>
            <person name="Suzuki Y."/>
            <person name="Kubo T."/>
            <person name="Oyama M."/>
            <person name="Kohara Y."/>
            <person name="Fujiyama A."/>
            <person name="Arakawa K."/>
            <person name="Katayama T."/>
            <person name="Toyoda A."/>
            <person name="Kunieda T."/>
        </authorList>
    </citation>
    <scope>NUCLEOTIDE SEQUENCE [LARGE SCALE GENOMIC DNA]</scope>
    <source>
        <strain evidence="2 3">YOKOZUNA-1</strain>
    </source>
</reference>
<dbReference type="AlphaFoldDB" id="A0A1D1VQT7"/>
<feature type="region of interest" description="Disordered" evidence="1">
    <location>
        <begin position="41"/>
        <end position="100"/>
    </location>
</feature>
<feature type="compositionally biased region" description="Basic and acidic residues" evidence="1">
    <location>
        <begin position="41"/>
        <end position="54"/>
    </location>
</feature>
<feature type="compositionally biased region" description="Polar residues" evidence="1">
    <location>
        <begin position="64"/>
        <end position="75"/>
    </location>
</feature>
<dbReference type="Proteomes" id="UP000186922">
    <property type="component" value="Unassembled WGS sequence"/>
</dbReference>
<gene>
    <name evidence="2" type="primary">RvY_14305-1</name>
    <name evidence="2" type="synonym">RvY_14305.1</name>
    <name evidence="2" type="ORF">RvY_14305</name>
</gene>